<dbReference type="PANTHER" id="PTHR47099:SF1">
    <property type="entry name" value="METHYLCOBAMIDE:COM METHYLTRANSFERASE MTBA"/>
    <property type="match status" value="1"/>
</dbReference>
<name>A0A6C2UDG7_9BACT</name>
<dbReference type="Proteomes" id="UP000346198">
    <property type="component" value="Unassembled WGS sequence"/>
</dbReference>
<dbReference type="InterPro" id="IPR052024">
    <property type="entry name" value="Methanogen_methyltrans"/>
</dbReference>
<dbReference type="AlphaFoldDB" id="A0A6C2UDG7"/>
<dbReference type="Pfam" id="PF01208">
    <property type="entry name" value="URO-D"/>
    <property type="match status" value="1"/>
</dbReference>
<organism evidence="2 3">
    <name type="scientific">Pontiella sulfatireligans</name>
    <dbReference type="NCBI Taxonomy" id="2750658"/>
    <lineage>
        <taxon>Bacteria</taxon>
        <taxon>Pseudomonadati</taxon>
        <taxon>Kiritimatiellota</taxon>
        <taxon>Kiritimatiellia</taxon>
        <taxon>Kiritimatiellales</taxon>
        <taxon>Pontiellaceae</taxon>
        <taxon>Pontiella</taxon>
    </lineage>
</organism>
<sequence length="351" mass="40155">MSYENGWAALNLEMPPKVPRTEYSPEFHWDLLNAVTGSHLSTASTQQERNAAGNKFVKEWDYGMFWSILTHCQVIEECRTKMGHAEYASAGSDRCDDVECPFDDPDEVLAFDPWAVYGPRDHATLVKEYNEHYAMLCKRYPDTVNMTGIYVSLMSGLIEIFGWDMMLMAMADAKEFGEMTNRYTSWIQQYFNALADSDAPCVMIHDDIVWTSGPFCSPDWYREYIFPNYKKLFDPIHESGKKLIYTSDGNYTMFIDDIAKVGVDAFVMEPTTDMKYIADNYGKTHAFIGNADTRILLGGTKEQIRAEVQRCMDIGKHCPGFIMAVGNHIPANTPVENALYYNEVYKELARR</sequence>
<accession>A0A6C2UDG7</accession>
<dbReference type="EMBL" id="CAAHFH010000001">
    <property type="protein sequence ID" value="VGO18200.1"/>
    <property type="molecule type" value="Genomic_DNA"/>
</dbReference>
<dbReference type="GO" id="GO:0004853">
    <property type="term" value="F:uroporphyrinogen decarboxylase activity"/>
    <property type="evidence" value="ECO:0007669"/>
    <property type="project" value="InterPro"/>
</dbReference>
<dbReference type="RefSeq" id="WP_136059706.1">
    <property type="nucleotide sequence ID" value="NZ_CAAHFH010000001.1"/>
</dbReference>
<dbReference type="InterPro" id="IPR000257">
    <property type="entry name" value="Uroporphyrinogen_deCOase"/>
</dbReference>
<reference evidence="2 3" key="1">
    <citation type="submission" date="2019-04" db="EMBL/GenBank/DDBJ databases">
        <authorList>
            <person name="Van Vliet M D."/>
        </authorList>
    </citation>
    <scope>NUCLEOTIDE SEQUENCE [LARGE SCALE GENOMIC DNA]</scope>
    <source>
        <strain evidence="2 3">F21</strain>
    </source>
</reference>
<gene>
    <name evidence="2" type="ORF">SCARR_00251</name>
</gene>
<keyword evidence="3" id="KW-1185">Reference proteome</keyword>
<evidence type="ECO:0000313" key="2">
    <source>
        <dbReference type="EMBL" id="VGO18200.1"/>
    </source>
</evidence>
<dbReference type="InterPro" id="IPR038071">
    <property type="entry name" value="UROD/MetE-like_sf"/>
</dbReference>
<dbReference type="Gene3D" id="3.20.20.210">
    <property type="match status" value="1"/>
</dbReference>
<evidence type="ECO:0000313" key="3">
    <source>
        <dbReference type="Proteomes" id="UP000346198"/>
    </source>
</evidence>
<evidence type="ECO:0000259" key="1">
    <source>
        <dbReference type="Pfam" id="PF01208"/>
    </source>
</evidence>
<proteinExistence type="predicted"/>
<dbReference type="SUPFAM" id="SSF51726">
    <property type="entry name" value="UROD/MetE-like"/>
    <property type="match status" value="1"/>
</dbReference>
<dbReference type="PANTHER" id="PTHR47099">
    <property type="entry name" value="METHYLCOBAMIDE:COM METHYLTRANSFERASE MTBA"/>
    <property type="match status" value="1"/>
</dbReference>
<dbReference type="GO" id="GO:0006779">
    <property type="term" value="P:porphyrin-containing compound biosynthetic process"/>
    <property type="evidence" value="ECO:0007669"/>
    <property type="project" value="InterPro"/>
</dbReference>
<feature type="domain" description="Uroporphyrinogen decarboxylase (URO-D)" evidence="1">
    <location>
        <begin position="164"/>
        <end position="345"/>
    </location>
</feature>
<protein>
    <recommendedName>
        <fullName evidence="1">Uroporphyrinogen decarboxylase (URO-D) domain-containing protein</fullName>
    </recommendedName>
</protein>